<evidence type="ECO:0000256" key="3">
    <source>
        <dbReference type="ARBA" id="ARBA00022741"/>
    </source>
</evidence>
<protein>
    <recommendedName>
        <fullName evidence="11">ATP-dependent DNA helicase RecQ</fullName>
        <ecNumber evidence="10">5.6.2.4</ecNumber>
    </recommendedName>
    <alternativeName>
        <fullName evidence="12">DNA 3'-5' helicase RecQ</fullName>
    </alternativeName>
</protein>
<dbReference type="CDD" id="cd17920">
    <property type="entry name" value="DEXHc_RecQ"/>
    <property type="match status" value="1"/>
</dbReference>
<evidence type="ECO:0000256" key="5">
    <source>
        <dbReference type="ARBA" id="ARBA00022806"/>
    </source>
</evidence>
<dbReference type="InterPro" id="IPR036388">
    <property type="entry name" value="WH-like_DNA-bd_sf"/>
</dbReference>
<dbReference type="GO" id="GO:0043590">
    <property type="term" value="C:bacterial nucleoid"/>
    <property type="evidence" value="ECO:0007669"/>
    <property type="project" value="TreeGrafter"/>
</dbReference>
<evidence type="ECO:0000259" key="14">
    <source>
        <dbReference type="PROSITE" id="PS51194"/>
    </source>
</evidence>
<dbReference type="InterPro" id="IPR027417">
    <property type="entry name" value="P-loop_NTPase"/>
</dbReference>
<comment type="similarity">
    <text evidence="1">Belongs to the helicase family. RecQ subfamily.</text>
</comment>
<evidence type="ECO:0000256" key="11">
    <source>
        <dbReference type="ARBA" id="ARBA00044535"/>
    </source>
</evidence>
<evidence type="ECO:0000256" key="2">
    <source>
        <dbReference type="ARBA" id="ARBA00022723"/>
    </source>
</evidence>
<keyword evidence="2" id="KW-0479">Metal-binding</keyword>
<organism evidence="15 16">
    <name type="scientific">Paraflavitalea soli</name>
    <dbReference type="NCBI Taxonomy" id="2315862"/>
    <lineage>
        <taxon>Bacteria</taxon>
        <taxon>Pseudomonadati</taxon>
        <taxon>Bacteroidota</taxon>
        <taxon>Chitinophagia</taxon>
        <taxon>Chitinophagales</taxon>
        <taxon>Chitinophagaceae</taxon>
        <taxon>Paraflavitalea</taxon>
    </lineage>
</organism>
<dbReference type="SUPFAM" id="SSF52540">
    <property type="entry name" value="P-loop containing nucleoside triphosphate hydrolases"/>
    <property type="match status" value="1"/>
</dbReference>
<dbReference type="FunFam" id="3.40.50.300:FF:001389">
    <property type="entry name" value="ATP-dependent DNA helicase RecQ"/>
    <property type="match status" value="1"/>
</dbReference>
<dbReference type="OrthoDB" id="9763310at2"/>
<keyword evidence="5 15" id="KW-0347">Helicase</keyword>
<dbReference type="RefSeq" id="WP_119053291.1">
    <property type="nucleotide sequence ID" value="NZ_CP032157.1"/>
</dbReference>
<evidence type="ECO:0000256" key="7">
    <source>
        <dbReference type="ARBA" id="ARBA00023125"/>
    </source>
</evidence>
<dbReference type="GO" id="GO:0016787">
    <property type="term" value="F:hydrolase activity"/>
    <property type="evidence" value="ECO:0007669"/>
    <property type="project" value="UniProtKB-KW"/>
</dbReference>
<keyword evidence="4" id="KW-0378">Hydrolase</keyword>
<evidence type="ECO:0000313" key="16">
    <source>
        <dbReference type="Proteomes" id="UP000263900"/>
    </source>
</evidence>
<evidence type="ECO:0000256" key="8">
    <source>
        <dbReference type="ARBA" id="ARBA00023235"/>
    </source>
</evidence>
<keyword evidence="8" id="KW-0413">Isomerase</keyword>
<dbReference type="GO" id="GO:0043138">
    <property type="term" value="F:3'-5' DNA helicase activity"/>
    <property type="evidence" value="ECO:0007669"/>
    <property type="project" value="UniProtKB-EC"/>
</dbReference>
<feature type="domain" description="Helicase C-terminal" evidence="14">
    <location>
        <begin position="217"/>
        <end position="367"/>
    </location>
</feature>
<dbReference type="PANTHER" id="PTHR13710">
    <property type="entry name" value="DNA HELICASE RECQ FAMILY MEMBER"/>
    <property type="match status" value="1"/>
</dbReference>
<dbReference type="SMART" id="SM00487">
    <property type="entry name" value="DEXDc"/>
    <property type="match status" value="1"/>
</dbReference>
<dbReference type="GO" id="GO:0005737">
    <property type="term" value="C:cytoplasm"/>
    <property type="evidence" value="ECO:0007669"/>
    <property type="project" value="TreeGrafter"/>
</dbReference>
<keyword evidence="7" id="KW-0238">DNA-binding</keyword>
<dbReference type="GO" id="GO:0009378">
    <property type="term" value="F:four-way junction helicase activity"/>
    <property type="evidence" value="ECO:0007669"/>
    <property type="project" value="TreeGrafter"/>
</dbReference>
<dbReference type="GO" id="GO:0006281">
    <property type="term" value="P:DNA repair"/>
    <property type="evidence" value="ECO:0007669"/>
    <property type="project" value="TreeGrafter"/>
</dbReference>
<keyword evidence="3" id="KW-0547">Nucleotide-binding</keyword>
<dbReference type="InterPro" id="IPR014001">
    <property type="entry name" value="Helicase_ATP-bd"/>
</dbReference>
<evidence type="ECO:0000256" key="9">
    <source>
        <dbReference type="ARBA" id="ARBA00034617"/>
    </source>
</evidence>
<name>A0A3B7N093_9BACT</name>
<dbReference type="Gene3D" id="1.10.10.10">
    <property type="entry name" value="Winged helix-like DNA-binding domain superfamily/Winged helix DNA-binding domain"/>
    <property type="match status" value="1"/>
</dbReference>
<dbReference type="KEGG" id="pseg:D3H65_27055"/>
<dbReference type="PROSITE" id="PS51194">
    <property type="entry name" value="HELICASE_CTER"/>
    <property type="match status" value="1"/>
</dbReference>
<feature type="domain" description="Helicase ATP-binding" evidence="13">
    <location>
        <begin position="25"/>
        <end position="193"/>
    </location>
</feature>
<dbReference type="Pfam" id="PF00271">
    <property type="entry name" value="Helicase_C"/>
    <property type="match status" value="1"/>
</dbReference>
<keyword evidence="16" id="KW-1185">Reference proteome</keyword>
<gene>
    <name evidence="15" type="ORF">D3H65_27055</name>
</gene>
<evidence type="ECO:0000313" key="15">
    <source>
        <dbReference type="EMBL" id="AXY77415.1"/>
    </source>
</evidence>
<dbReference type="Proteomes" id="UP000263900">
    <property type="component" value="Chromosome"/>
</dbReference>
<dbReference type="EMBL" id="CP032157">
    <property type="protein sequence ID" value="AXY77415.1"/>
    <property type="molecule type" value="Genomic_DNA"/>
</dbReference>
<dbReference type="Gene3D" id="3.40.50.300">
    <property type="entry name" value="P-loop containing nucleotide triphosphate hydrolases"/>
    <property type="match status" value="2"/>
</dbReference>
<evidence type="ECO:0000256" key="6">
    <source>
        <dbReference type="ARBA" id="ARBA00022840"/>
    </source>
</evidence>
<dbReference type="InterPro" id="IPR001650">
    <property type="entry name" value="Helicase_C-like"/>
</dbReference>
<dbReference type="EC" id="5.6.2.4" evidence="10"/>
<dbReference type="AlphaFoldDB" id="A0A3B7N093"/>
<dbReference type="InterPro" id="IPR004589">
    <property type="entry name" value="DNA_helicase_ATP-dep_RecQ"/>
</dbReference>
<dbReference type="InterPro" id="IPR032284">
    <property type="entry name" value="RecQ_Zn-bd"/>
</dbReference>
<evidence type="ECO:0000256" key="4">
    <source>
        <dbReference type="ARBA" id="ARBA00022801"/>
    </source>
</evidence>
<dbReference type="Pfam" id="PF00270">
    <property type="entry name" value="DEAD"/>
    <property type="match status" value="1"/>
</dbReference>
<evidence type="ECO:0000256" key="10">
    <source>
        <dbReference type="ARBA" id="ARBA00034808"/>
    </source>
</evidence>
<dbReference type="PROSITE" id="PS51192">
    <property type="entry name" value="HELICASE_ATP_BIND_1"/>
    <property type="match status" value="1"/>
</dbReference>
<dbReference type="GO" id="GO:0006310">
    <property type="term" value="P:DNA recombination"/>
    <property type="evidence" value="ECO:0007669"/>
    <property type="project" value="InterPro"/>
</dbReference>
<comment type="catalytic activity">
    <reaction evidence="9">
        <text>Couples ATP hydrolysis with the unwinding of duplex DNA by translocating in the 3'-5' direction.</text>
        <dbReference type="EC" id="5.6.2.4"/>
    </reaction>
</comment>
<keyword evidence="6" id="KW-0067">ATP-binding</keyword>
<dbReference type="GO" id="GO:0003677">
    <property type="term" value="F:DNA binding"/>
    <property type="evidence" value="ECO:0007669"/>
    <property type="project" value="UniProtKB-KW"/>
</dbReference>
<dbReference type="SMART" id="SM00490">
    <property type="entry name" value="HELICc"/>
    <property type="match status" value="1"/>
</dbReference>
<dbReference type="PANTHER" id="PTHR13710:SF105">
    <property type="entry name" value="ATP-DEPENDENT DNA HELICASE Q1"/>
    <property type="match status" value="1"/>
</dbReference>
<dbReference type="InterPro" id="IPR011545">
    <property type="entry name" value="DEAD/DEAH_box_helicase_dom"/>
</dbReference>
<dbReference type="GO" id="GO:0030894">
    <property type="term" value="C:replisome"/>
    <property type="evidence" value="ECO:0007669"/>
    <property type="project" value="TreeGrafter"/>
</dbReference>
<proteinExistence type="inferred from homology"/>
<evidence type="ECO:0000256" key="12">
    <source>
        <dbReference type="ARBA" id="ARBA00044550"/>
    </source>
</evidence>
<evidence type="ECO:0000256" key="1">
    <source>
        <dbReference type="ARBA" id="ARBA00005446"/>
    </source>
</evidence>
<reference evidence="15 16" key="1">
    <citation type="submission" date="2018-09" db="EMBL/GenBank/DDBJ databases">
        <title>Genome sequencing of strain 6GH32-13.</title>
        <authorList>
            <person name="Weon H.-Y."/>
            <person name="Heo J."/>
            <person name="Kwon S.-W."/>
        </authorList>
    </citation>
    <scope>NUCLEOTIDE SEQUENCE [LARGE SCALE GENOMIC DNA]</scope>
    <source>
        <strain evidence="15 16">5GH32-13</strain>
    </source>
</reference>
<dbReference type="Pfam" id="PF16124">
    <property type="entry name" value="RecQ_Zn_bind"/>
    <property type="match status" value="1"/>
</dbReference>
<evidence type="ECO:0000259" key="13">
    <source>
        <dbReference type="PROSITE" id="PS51192"/>
    </source>
</evidence>
<dbReference type="GO" id="GO:0046872">
    <property type="term" value="F:metal ion binding"/>
    <property type="evidence" value="ECO:0007669"/>
    <property type="project" value="UniProtKB-KW"/>
</dbReference>
<sequence length="635" mass="72601">MPNIHSILKEYWGYHSFRPLQEEIITAVLSGKDTLALLPTGGGKSLCFQVPAMAKDGLCLVISPLIALMKDQVENLRRKGITAFAIHAGMGRKDVINALKVATESNCKFLYVSPERLETSLFKEYLPGLDVNLVAVDEAHCISQWGYDFRPPYMRIAALRAELPGIPILALTASATPIVQQDICDKLEFKQPSIFRQSFERPNLSYSQFAQEARINKIIDILQKVPGSSIVYCKSRKRTKTFSDQLNMQGIKADFYHAGLSQEERTKKQDAWIKNDTRVIVCTNAFGMGIDKPNVRTVIHADVPDCLENYYQEAGRAGRDGQKAYAILLHDHKEVGDLESLPDIRFPSLEDIRHVYQAIVNYLQVPTGSGEGVYYNFEVTDFVSKFKLDAWLTTYVIKALEQDGWLSFNEQVFLPSKVQFVTNKDWLYEFEKSSPTLEPLIKTLLRTYEGIFDGPVGIQEKNLAYLLRKEQPDIVNQLKILDANAIIEYIPQKDKPQLYFLRRRVKAEDLVIDMVNYKKRKEQYQHRIDTMVRYIREKQQCRSQYIAAYFGDKATRACGICDNCLNRQQQPLTTEEFKEIHQRILTIIGPDSFTADALLLQLNGIKKEKAWQVINYLQAEQIISVDEKGLIKLSP</sequence>
<accession>A0A3B7N093</accession>
<dbReference type="NCBIfam" id="TIGR00614">
    <property type="entry name" value="recQ_fam"/>
    <property type="match status" value="1"/>
</dbReference>
<dbReference type="GO" id="GO:0005524">
    <property type="term" value="F:ATP binding"/>
    <property type="evidence" value="ECO:0007669"/>
    <property type="project" value="UniProtKB-KW"/>
</dbReference>